<feature type="region of interest" description="Disordered" evidence="2">
    <location>
        <begin position="3147"/>
        <end position="3172"/>
    </location>
</feature>
<keyword evidence="10" id="KW-1185">Reference proteome</keyword>
<evidence type="ECO:0000259" key="5">
    <source>
        <dbReference type="Pfam" id="PF19424"/>
    </source>
</evidence>
<dbReference type="EMBL" id="NCKU01000699">
    <property type="protein sequence ID" value="RWS14517.1"/>
    <property type="molecule type" value="Genomic_DNA"/>
</dbReference>
<reference evidence="9" key="2">
    <citation type="submission" date="2018-11" db="EMBL/GenBank/DDBJ databases">
        <title>Trombidioid mite genomics.</title>
        <authorList>
            <person name="Dong X."/>
        </authorList>
    </citation>
    <scope>NUCLEOTIDE SEQUENCE</scope>
    <source>
        <strain evidence="9">UoL-WK</strain>
    </source>
</reference>
<dbReference type="GO" id="GO:0030424">
    <property type="term" value="C:axon"/>
    <property type="evidence" value="ECO:0007669"/>
    <property type="project" value="TreeGrafter"/>
</dbReference>
<evidence type="ECO:0000313" key="10">
    <source>
        <dbReference type="Proteomes" id="UP000285301"/>
    </source>
</evidence>
<dbReference type="EMBL" id="NCKU01000062">
    <property type="protein sequence ID" value="RWS17532.1"/>
    <property type="molecule type" value="Genomic_DNA"/>
</dbReference>
<keyword evidence="3" id="KW-0812">Transmembrane</keyword>
<feature type="domain" description="Protein UNC80 C-terminal" evidence="6">
    <location>
        <begin position="1919"/>
        <end position="2987"/>
    </location>
</feature>
<feature type="compositionally biased region" description="Low complexity" evidence="2">
    <location>
        <begin position="3024"/>
        <end position="3042"/>
    </location>
</feature>
<feature type="compositionally biased region" description="Basic residues" evidence="2">
    <location>
        <begin position="1444"/>
        <end position="1462"/>
    </location>
</feature>
<dbReference type="STRING" id="1965070.A0A3S3PL39"/>
<feature type="region of interest" description="Disordered" evidence="2">
    <location>
        <begin position="233"/>
        <end position="272"/>
    </location>
</feature>
<gene>
    <name evidence="7" type="ORF">B4U79_02947</name>
    <name evidence="8" type="ORF">B4U79_11222</name>
    <name evidence="9" type="ORF">B4U79_12147</name>
</gene>
<comment type="caution">
    <text evidence="9">The sequence shown here is derived from an EMBL/GenBank/DDBJ whole genome shotgun (WGS) entry which is preliminary data.</text>
</comment>
<dbReference type="Pfam" id="PF20262">
    <property type="entry name" value="UNC80_C"/>
    <property type="match status" value="1"/>
</dbReference>
<name>A0A3S3PL39_9ACAR</name>
<dbReference type="PANTHER" id="PTHR31781:SF1">
    <property type="entry name" value="PROTEIN UNC-80 HOMOLOG"/>
    <property type="match status" value="1"/>
</dbReference>
<evidence type="ECO:0000313" key="8">
    <source>
        <dbReference type="EMBL" id="RWS14517.1"/>
    </source>
</evidence>
<evidence type="ECO:0000256" key="2">
    <source>
        <dbReference type="SAM" id="MobiDB-lite"/>
    </source>
</evidence>
<keyword evidence="1" id="KW-0175">Coiled coil</keyword>
<evidence type="ECO:0000259" key="4">
    <source>
        <dbReference type="Pfam" id="PF15778"/>
    </source>
</evidence>
<feature type="region of interest" description="Disordered" evidence="2">
    <location>
        <begin position="3023"/>
        <end position="3058"/>
    </location>
</feature>
<feature type="domain" description="Protein UNC80 central region" evidence="5">
    <location>
        <begin position="1120"/>
        <end position="1916"/>
    </location>
</feature>
<dbReference type="GO" id="GO:0034703">
    <property type="term" value="C:cation channel complex"/>
    <property type="evidence" value="ECO:0007669"/>
    <property type="project" value="TreeGrafter"/>
</dbReference>
<feature type="compositionally biased region" description="Basic and acidic residues" evidence="2">
    <location>
        <begin position="500"/>
        <end position="516"/>
    </location>
</feature>
<evidence type="ECO:0000256" key="1">
    <source>
        <dbReference type="SAM" id="Coils"/>
    </source>
</evidence>
<feature type="transmembrane region" description="Helical" evidence="3">
    <location>
        <begin position="149"/>
        <end position="170"/>
    </location>
</feature>
<sequence>MPKRANDEDGDCDDDENIPLPIQTFLWRQTSPFIRPKFGKLQDATAMEQREACKSFEKVLVQNIQFGLSPSLTEAIKSITRWKLIQTALPHVMHCCAALLYHRKNNNMDKLGASETKLLYTLHWIILDAAEECIDAEREQGIHRDRDHYLLPISTIEVFIYLFAPLISYLKQTDFLTSFRLEQGYKIWDPLFEHRHPNIFSFIAKVKPKRNILKASRFDGRVTVKDKGNAKEASPIIIPKEPTPTAQQELSKSSVAPKPTAPSAPAKNDQVTSVITEEMREKAKKGAILLDPTMATYLDVAVVRSLFTSQWLEEGVIWALHFVTKRLNDIKERVDNVETQRPRSSSLPIQKDQSICFPTNGKTTNGDFLANDKLFILGSEFSSLSRQSSFQELRRSSFSGVQSDFKEKRKSKRLKKEEDNLFNEFFIDTEKSRSDREVYGSFHLKKGRSSSHELIPPPPRPRSTLGFCESGGTPKKESKWSKLKEMTRVKSMPSLHLMIDRNHDSSPKQSSKHLEVQNKSPSKKTVAHHTQSFPNPIITVTEHSPQASVQFFLNQETAESPKEDLVYPACRQLMLTRSQTDSNITYYTDTNPEASGSVNYITKSGNLSLLVILRAVHAVSLRDNVCSLSVCEGIINVTKSLVSLGLLQQFHDALDIYGNPEDITMKSQKNRFNEFEEMNVYYLFIDTVMRVHKHLGCPNHCNEGHPVTETAKVREDIQGILTNVHRANEGHFSKYFQEMVETKPLHDVIDIFHSYLGFCSDSNLCSPFNKPLRNTNITQAEHKTGYSNNFGAGFSKIGPKGIEGVIVYCIFHPFISRVMNMHKEIKTQENMSLYCDIRQLINYVKCNHGGVLRKVSLSGLIESAEYLFKRLRQPVRIMKPVETDSEPRNLFAMASPFVYPEETEKMSHRKSFFKKKGSNFGIKKVPSNQSIYEEYPTFEWSACAQGPGGIISSNNNSTPALLKIHRAASPRLSITDDDATLVVHQKSGKFGGTGRFQFVSWLKGDKSSKQNLDNLHPDSYGFPEGISPSPVPPDSYPGTEKLGRRASFQTRGAKLSHKSSSHVSLTFFKARKRMEDHFSKFVFGKVKNKQGAFEDATELSRRNSFDFEPTFRDGETICYRESKLVPLPIVRNGMLRFSFLLEACAPGSIPDAPLIAAILDIKAPIVARAAFFFECANFVHSCNRGQWPSWMKLHLPIFRPSGPLKSSTSTEIRERNYNSLHRSAGRMFYQWAEAIGAYLEQIMFNEKNLSEYNNLDETRRKQLKTEDEEEDFLDEAHIATSESNCPFALRMAACQLLLEITAFLRETHQYLPTRSSKSSLRAEKPFSNYECKAVIANRRWSMALSSLGFSQNSAHSLMSLADHPHPHHGERRISFVLHEADREGSDHSSNTTITLPGDEQGQHPEEDKKAAKRLSQSNAANVRPHLLRRATGTGSGDRHGSGSFKRRSIKLKKVADRKKQHRASTIAVDDDDENLAPTTSAVRRADSLRSRRKVSGISEKSDTSERADISGEESPGILSDDGQAPDTPSDNLAADDSEIVKNLPWLRIVIGLMHTLNYDCMHHNFCLPNCYRRQMRACSRLVKAVKKIYTDSTSSSSTEKIVKVIDEKEDALKREKRFKRIITGPSSPLRRKTSASHHLDRESHLISHSIHSSTTYLPQIDVEAGLSSTQNDLSREFLECKNKLDLQTKDEPKTLKFMKHQVNSLFHSPISTFIKGALTASPTSFVEIMTISWQLILETDQHTSSSAAVAFIISAVKCPEYASDLLNKELRHQDPAMRIKAINKFFVIWRSRYQCWPRMEDGAYLSFKVPPPMIEFTLPSPKIALPYQNVVDPPWMPQVKTKIEEVTINQEQSLQRSFVTATKTRRKVQIELVQKALQEEEDKLREERELYRISAVPIVNEAAYEPSLHRIEEHEELDDDQPVERPLTHHIQTTQAIFPSSLCTAAITIINSLNDLEVSANGSAVYEVAYKVVWHCLVEDTALFLRHIFEKLTRENQKVIFQILRRLIRFMPRLPSQAAYTLYNYLIGFVMFYVRSPVEGSQDLIGTTLSVLWLVTPSVHGLFLKDLKQVLRKEQCDATLLITANVPSTKKIIVHGPEVGGIPSQFPIHEDTQFSQILIDSLDYFSIDESEMNQYFLVDSKTNQMHNLSAFVRDFYFFKRSQYPQLSLVKMNPEKAFEKLQRQAFTLQFVELGKVLMSLSIVKSPYLAIQRVLFLHEELMKLPSFPRKALEANFNLYRGSMAKEILGMDTLHKIVWVKLIGRMLEVTSGFFAQSSDIHLFLNVINGTLILHCEDASVLRLCMAILINAAHEFKNIFSSNGFLLIMPTILRIYSNHQTNGLVCRTIQFVCKQFYIMHRKPFMLQLFGSAAPILDMDSSTNFGDASKVQPKAFFQLLQSMSQYIVDPLDILELVDVEKPLKALDFCYQMDTETFTILDAISLCVTVIAYAADSQRGEQMLTILEACLPLFMKHMQTLTLKKETPGGPRAELQMIHNLSVCMKTMISNSEALTRNFTGPQRAIDLRSSSIKNASKGACSPPYEIDDDSHSNRFMGESYYPTRTKQQNSGDEDAEAIRLDFRRPRDAILNVVAEFLTRSTSRLQDLSKKLPDLHQKGSSYELLDVKCHLRLAEIAHSLLKVAPYDPQTMACRGLVRYMNEVLPNSEWRQEAMRPALIMILRRLDKMFSKISKKTAMKRLTDWEAAKRLLKGVYSTFVKHPYIVHLPHLKSLINICQNIILGDPNSPLSDSSSAVPTWTAALSHSPPAGFCSVSVRLIAMQLLQMPESQTLEVICQGAFSSPEKTEIYLINMIYPMCIRISGGLKDVPKLRPCDVTFTLSIILNTLNPPVSKSGGKSSESSTIQSNSFLQSSLQQIGLLGLKIMMVCFERQLMTDWYRIAKCIRELANKNLGGLNLWNFLDFVVTHRTSLFILLLPLIRYKLLQKICDNEQEYYYQQLIKEKLAGRGMPSCRSKGQLLVYLLTELKNLKEDLINRKTEDKGKSPMGHGVGHRLSHAFTSLQSSVARPFAGSSATAAPQTSSPTVESEPTPPKRPTLLRGLSFRHEGKMPLRGLSVKLPTEREGGRKVLDRFVRRTSYPYNTEDDNKTGKGICSVNFFVMINEISENKKNDQEHFQSEPRLFRNKSTIHMKKRVNHENGQVDENKVTSPEALSPGKQI</sequence>
<feature type="compositionally biased region" description="Basic and acidic residues" evidence="2">
    <location>
        <begin position="1400"/>
        <end position="1409"/>
    </location>
</feature>
<feature type="compositionally biased region" description="Basic and acidic residues" evidence="2">
    <location>
        <begin position="1499"/>
        <end position="1509"/>
    </location>
</feature>
<keyword evidence="3" id="KW-1133">Transmembrane helix</keyword>
<feature type="region of interest" description="Disordered" evidence="2">
    <location>
        <begin position="500"/>
        <end position="529"/>
    </location>
</feature>
<proteinExistence type="predicted"/>
<evidence type="ECO:0000313" key="7">
    <source>
        <dbReference type="EMBL" id="RWS14513.1"/>
    </source>
</evidence>
<keyword evidence="3" id="KW-0472">Membrane</keyword>
<dbReference type="Pfam" id="PF19424">
    <property type="entry name" value="UNC80"/>
    <property type="match status" value="1"/>
</dbReference>
<dbReference type="PANTHER" id="PTHR31781">
    <property type="entry name" value="UNC80"/>
    <property type="match status" value="1"/>
</dbReference>
<dbReference type="OrthoDB" id="6416618at2759"/>
<organism evidence="9 10">
    <name type="scientific">Dinothrombium tinctorium</name>
    <dbReference type="NCBI Taxonomy" id="1965070"/>
    <lineage>
        <taxon>Eukaryota</taxon>
        <taxon>Metazoa</taxon>
        <taxon>Ecdysozoa</taxon>
        <taxon>Arthropoda</taxon>
        <taxon>Chelicerata</taxon>
        <taxon>Arachnida</taxon>
        <taxon>Acari</taxon>
        <taxon>Acariformes</taxon>
        <taxon>Trombidiformes</taxon>
        <taxon>Prostigmata</taxon>
        <taxon>Anystina</taxon>
        <taxon>Parasitengona</taxon>
        <taxon>Trombidioidea</taxon>
        <taxon>Trombidiidae</taxon>
        <taxon>Dinothrombium</taxon>
    </lineage>
</organism>
<dbReference type="GO" id="GO:0055080">
    <property type="term" value="P:monoatomic cation homeostasis"/>
    <property type="evidence" value="ECO:0007669"/>
    <property type="project" value="TreeGrafter"/>
</dbReference>
<evidence type="ECO:0000259" key="6">
    <source>
        <dbReference type="Pfam" id="PF20262"/>
    </source>
</evidence>
<dbReference type="InterPro" id="IPR046460">
    <property type="entry name" value="UNC80_C"/>
</dbReference>
<dbReference type="Pfam" id="PF15778">
    <property type="entry name" value="UNC80_N"/>
    <property type="match status" value="1"/>
</dbReference>
<dbReference type="InterPro" id="IPR045852">
    <property type="entry name" value="UNC80_central"/>
</dbReference>
<dbReference type="Proteomes" id="UP000285301">
    <property type="component" value="Unassembled WGS sequence"/>
</dbReference>
<reference evidence="9 10" key="1">
    <citation type="journal article" date="2018" name="Gigascience">
        <title>Genomes of trombidid mites reveal novel predicted allergens and laterally-transferred genes associated with secondary metabolism.</title>
        <authorList>
            <person name="Dong X."/>
            <person name="Chaisiri K."/>
            <person name="Xia D."/>
            <person name="Armstrong S.D."/>
            <person name="Fang Y."/>
            <person name="Donnelly M.J."/>
            <person name="Kadowaki T."/>
            <person name="McGarry J.W."/>
            <person name="Darby A.C."/>
            <person name="Makepeace B.L."/>
        </authorList>
    </citation>
    <scope>NUCLEOTIDE SEQUENCE [LARGE SCALE GENOMIC DNA]</scope>
    <source>
        <strain evidence="9">UoL-WK</strain>
    </source>
</reference>
<dbReference type="GO" id="GO:0005261">
    <property type="term" value="F:monoatomic cation channel activity"/>
    <property type="evidence" value="ECO:0007669"/>
    <property type="project" value="TreeGrafter"/>
</dbReference>
<evidence type="ECO:0000313" key="9">
    <source>
        <dbReference type="EMBL" id="RWS17532.1"/>
    </source>
</evidence>
<dbReference type="InterPro" id="IPR031542">
    <property type="entry name" value="UNC80_N"/>
</dbReference>
<accession>A0A3S3PL39</accession>
<protein>
    <submittedName>
        <fullName evidence="9">Protein unc-80-like protein</fullName>
    </submittedName>
</protein>
<dbReference type="EMBL" id="NCKU01000700">
    <property type="protein sequence ID" value="RWS14513.1"/>
    <property type="molecule type" value="Genomic_DNA"/>
</dbReference>
<feature type="coiled-coil region" evidence="1">
    <location>
        <begin position="1867"/>
        <end position="1894"/>
    </location>
</feature>
<feature type="region of interest" description="Disordered" evidence="2">
    <location>
        <begin position="1381"/>
        <end position="1534"/>
    </location>
</feature>
<evidence type="ECO:0000256" key="3">
    <source>
        <dbReference type="SAM" id="Phobius"/>
    </source>
</evidence>
<feature type="domain" description="Cation channel complex component UNC80 N-terminal" evidence="4">
    <location>
        <begin position="17"/>
        <end position="209"/>
    </location>
</feature>
<feature type="region of interest" description="Disordered" evidence="2">
    <location>
        <begin position="448"/>
        <end position="479"/>
    </location>
</feature>
<feature type="compositionally biased region" description="Low complexity" evidence="2">
    <location>
        <begin position="251"/>
        <end position="267"/>
    </location>
</feature>